<evidence type="ECO:0000313" key="8">
    <source>
        <dbReference type="EMBL" id="PAV61681.1"/>
    </source>
</evidence>
<dbReference type="OrthoDB" id="10063355at2759"/>
<evidence type="ECO:0000256" key="4">
    <source>
        <dbReference type="RuleBase" id="RU004453"/>
    </source>
</evidence>
<proteinExistence type="inferred from homology"/>
<evidence type="ECO:0000256" key="6">
    <source>
        <dbReference type="SAM" id="SignalP"/>
    </source>
</evidence>
<gene>
    <name evidence="8" type="ORF">WR25_04321</name>
</gene>
<dbReference type="SMART" id="SM00636">
    <property type="entry name" value="Glyco_18"/>
    <property type="match status" value="1"/>
</dbReference>
<evidence type="ECO:0000256" key="5">
    <source>
        <dbReference type="SAM" id="Coils"/>
    </source>
</evidence>
<dbReference type="SMART" id="SM00270">
    <property type="entry name" value="ChtBD1"/>
    <property type="match status" value="1"/>
</dbReference>
<dbReference type="InterPro" id="IPR001002">
    <property type="entry name" value="Chitin-bd_1"/>
</dbReference>
<dbReference type="CDD" id="cd10909">
    <property type="entry name" value="ChtBD1_GH18_2"/>
    <property type="match status" value="1"/>
</dbReference>
<dbReference type="InterPro" id="IPR029070">
    <property type="entry name" value="Chitinase_insertion_sf"/>
</dbReference>
<organism evidence="8 9">
    <name type="scientific">Diploscapter pachys</name>
    <dbReference type="NCBI Taxonomy" id="2018661"/>
    <lineage>
        <taxon>Eukaryota</taxon>
        <taxon>Metazoa</taxon>
        <taxon>Ecdysozoa</taxon>
        <taxon>Nematoda</taxon>
        <taxon>Chromadorea</taxon>
        <taxon>Rhabditida</taxon>
        <taxon>Rhabditina</taxon>
        <taxon>Rhabditomorpha</taxon>
        <taxon>Rhabditoidea</taxon>
        <taxon>Rhabditidae</taxon>
        <taxon>Diploscapter</taxon>
    </lineage>
</organism>
<dbReference type="GO" id="GO:0006032">
    <property type="term" value="P:chitin catabolic process"/>
    <property type="evidence" value="ECO:0007669"/>
    <property type="project" value="UniProtKB-ARBA"/>
</dbReference>
<feature type="coiled-coil region" evidence="5">
    <location>
        <begin position="149"/>
        <end position="176"/>
    </location>
</feature>
<dbReference type="Proteomes" id="UP000218231">
    <property type="component" value="Unassembled WGS sequence"/>
</dbReference>
<keyword evidence="9" id="KW-1185">Reference proteome</keyword>
<dbReference type="PANTHER" id="PTHR46073">
    <property type="entry name" value="CHITINASE"/>
    <property type="match status" value="1"/>
</dbReference>
<comment type="similarity">
    <text evidence="4">Belongs to the glycosyl hydrolase 18 family.</text>
</comment>
<evidence type="ECO:0000256" key="1">
    <source>
        <dbReference type="ARBA" id="ARBA00022801"/>
    </source>
</evidence>
<dbReference type="STRING" id="2018661.A0A2A2JJA0"/>
<dbReference type="SUPFAM" id="SSF51445">
    <property type="entry name" value="(Trans)glycosidases"/>
    <property type="match status" value="1"/>
</dbReference>
<dbReference type="AlphaFoldDB" id="A0A2A2JJA0"/>
<feature type="signal peptide" evidence="6">
    <location>
        <begin position="1"/>
        <end position="17"/>
    </location>
</feature>
<dbReference type="InterPro" id="IPR001223">
    <property type="entry name" value="Glyco_hydro18_cat"/>
</dbReference>
<feature type="domain" description="GH18" evidence="7">
    <location>
        <begin position="23"/>
        <end position="385"/>
    </location>
</feature>
<dbReference type="InterPro" id="IPR017853">
    <property type="entry name" value="GH"/>
</dbReference>
<accession>A0A2A2JJA0</accession>
<dbReference type="PROSITE" id="PS51910">
    <property type="entry name" value="GH18_2"/>
    <property type="match status" value="1"/>
</dbReference>
<dbReference type="InterPro" id="IPR011583">
    <property type="entry name" value="Chitinase_II/V-like_cat"/>
</dbReference>
<dbReference type="GO" id="GO:0005975">
    <property type="term" value="P:carbohydrate metabolic process"/>
    <property type="evidence" value="ECO:0007669"/>
    <property type="project" value="InterPro"/>
</dbReference>
<comment type="caution">
    <text evidence="8">The sequence shown here is derived from an EMBL/GenBank/DDBJ whole genome shotgun (WGS) entry which is preliminary data.</text>
</comment>
<dbReference type="EMBL" id="LIAE01010402">
    <property type="protein sequence ID" value="PAV61681.1"/>
    <property type="molecule type" value="Genomic_DNA"/>
</dbReference>
<sequence length="462" mass="52152">MIFSLLGLIISAGSSKAASLCGQRTVGYITSWGNRTFTDEQASRLTHLVFAFFVMESNGDLHLENEAAGERLKEIIKVARRHENLRVLFAIGGWGNSQYFSLLTADHPRRSILIDSIINVIKKHDFDGVDLDWEYPVTGGDVEGTPADRKNYVHLMRELRNRLRDLEEEQNRKDGYVLSFAGAAGHWVLKPGYDLIQLVKYVDFVNVMSYDYFGAWQSKWGAYTGPPAPLHFAMPKKFSGRMNVHATMKYYGCQLKATNKINMGIPFYGRYWHNVGDAVDPADDMWRTATPADGEFKYEGGDIQWHDLPNKADLSMTRFHAGAKAPFIWLPEKKMFIGFENAESLKHKMEYLSANNLGGAMIWAIDFDDDNLSLLRALENRSCSEKPSEFTYKCSPINEQRWWTFDDDPDLAGSCGKSAPLYNGYYPVCDPDDPGHSCCGKFGYCGAGPDYCSCPGNYHLTE</sequence>
<dbReference type="GO" id="GO:0004568">
    <property type="term" value="F:chitinase activity"/>
    <property type="evidence" value="ECO:0007669"/>
    <property type="project" value="UniProtKB-ARBA"/>
</dbReference>
<evidence type="ECO:0000313" key="9">
    <source>
        <dbReference type="Proteomes" id="UP000218231"/>
    </source>
</evidence>
<dbReference type="PROSITE" id="PS01095">
    <property type="entry name" value="GH18_1"/>
    <property type="match status" value="1"/>
</dbReference>
<dbReference type="PANTHER" id="PTHR46073:SF4">
    <property type="entry name" value="GH18 DOMAIN-CONTAINING PROTEIN"/>
    <property type="match status" value="1"/>
</dbReference>
<feature type="chain" id="PRO_5012606960" description="GH18 domain-containing protein" evidence="6">
    <location>
        <begin position="18"/>
        <end position="462"/>
    </location>
</feature>
<dbReference type="InterPro" id="IPR001579">
    <property type="entry name" value="Glyco_hydro_18_chit_AS"/>
</dbReference>
<evidence type="ECO:0000259" key="7">
    <source>
        <dbReference type="PROSITE" id="PS51910"/>
    </source>
</evidence>
<evidence type="ECO:0000256" key="2">
    <source>
        <dbReference type="ARBA" id="ARBA00023295"/>
    </source>
</evidence>
<keyword evidence="6" id="KW-0732">Signal</keyword>
<protein>
    <recommendedName>
        <fullName evidence="7">GH18 domain-containing protein</fullName>
    </recommendedName>
</protein>
<dbReference type="Pfam" id="PF00704">
    <property type="entry name" value="Glyco_hydro_18"/>
    <property type="match status" value="1"/>
</dbReference>
<dbReference type="GO" id="GO:0008061">
    <property type="term" value="F:chitin binding"/>
    <property type="evidence" value="ECO:0007669"/>
    <property type="project" value="InterPro"/>
</dbReference>
<dbReference type="Gene3D" id="3.20.20.80">
    <property type="entry name" value="Glycosidases"/>
    <property type="match status" value="2"/>
</dbReference>
<dbReference type="SUPFAM" id="SSF54556">
    <property type="entry name" value="Chitinase insertion domain"/>
    <property type="match status" value="1"/>
</dbReference>
<keyword evidence="1 3" id="KW-0378">Hydrolase</keyword>
<keyword evidence="5" id="KW-0175">Coiled coil</keyword>
<name>A0A2A2JJA0_9BILA</name>
<reference evidence="8 9" key="1">
    <citation type="journal article" date="2017" name="Curr. Biol.">
        <title>Genome architecture and evolution of a unichromosomal asexual nematode.</title>
        <authorList>
            <person name="Fradin H."/>
            <person name="Zegar C."/>
            <person name="Gutwein M."/>
            <person name="Lucas J."/>
            <person name="Kovtun M."/>
            <person name="Corcoran D."/>
            <person name="Baugh L.R."/>
            <person name="Kiontke K."/>
            <person name="Gunsalus K."/>
            <person name="Fitch D.H."/>
            <person name="Piano F."/>
        </authorList>
    </citation>
    <scope>NUCLEOTIDE SEQUENCE [LARGE SCALE GENOMIC DNA]</scope>
    <source>
        <strain evidence="8">PF1309</strain>
    </source>
</reference>
<evidence type="ECO:0000256" key="3">
    <source>
        <dbReference type="RuleBase" id="RU000489"/>
    </source>
</evidence>
<keyword evidence="2 3" id="KW-0326">Glycosidase</keyword>